<reference evidence="2" key="1">
    <citation type="submission" date="2021-02" db="EMBL/GenBank/DDBJ databases">
        <authorList>
            <person name="Nowell W R."/>
        </authorList>
    </citation>
    <scope>NUCLEOTIDE SEQUENCE</scope>
</reference>
<dbReference type="EMBL" id="CAJNOR010004321">
    <property type="protein sequence ID" value="CAF1493344.1"/>
    <property type="molecule type" value="Genomic_DNA"/>
</dbReference>
<organism evidence="2 3">
    <name type="scientific">Adineta ricciae</name>
    <name type="common">Rotifer</name>
    <dbReference type="NCBI Taxonomy" id="249248"/>
    <lineage>
        <taxon>Eukaryota</taxon>
        <taxon>Metazoa</taxon>
        <taxon>Spiralia</taxon>
        <taxon>Gnathifera</taxon>
        <taxon>Rotifera</taxon>
        <taxon>Eurotatoria</taxon>
        <taxon>Bdelloidea</taxon>
        <taxon>Adinetida</taxon>
        <taxon>Adinetidae</taxon>
        <taxon>Adineta</taxon>
    </lineage>
</organism>
<evidence type="ECO:0000313" key="1">
    <source>
        <dbReference type="EMBL" id="CAF1021797.1"/>
    </source>
</evidence>
<comment type="caution">
    <text evidence="2">The sequence shown here is derived from an EMBL/GenBank/DDBJ whole genome shotgun (WGS) entry which is preliminary data.</text>
</comment>
<accession>A0A815SM62</accession>
<dbReference type="Proteomes" id="UP000663828">
    <property type="component" value="Unassembled WGS sequence"/>
</dbReference>
<dbReference type="AlphaFoldDB" id="A0A815SM62"/>
<gene>
    <name evidence="1" type="ORF">EDS130_LOCUS15936</name>
    <name evidence="2" type="ORF">XAT740_LOCUS39217</name>
</gene>
<keyword evidence="3" id="KW-1185">Reference proteome</keyword>
<protein>
    <submittedName>
        <fullName evidence="2">Uncharacterized protein</fullName>
    </submittedName>
</protein>
<evidence type="ECO:0000313" key="3">
    <source>
        <dbReference type="Proteomes" id="UP000663828"/>
    </source>
</evidence>
<name>A0A815SM62_ADIRI</name>
<dbReference type="Proteomes" id="UP000663852">
    <property type="component" value="Unassembled WGS sequence"/>
</dbReference>
<evidence type="ECO:0000313" key="2">
    <source>
        <dbReference type="EMBL" id="CAF1493344.1"/>
    </source>
</evidence>
<dbReference type="EMBL" id="CAJNOJ010000068">
    <property type="protein sequence ID" value="CAF1021797.1"/>
    <property type="molecule type" value="Genomic_DNA"/>
</dbReference>
<proteinExistence type="predicted"/>
<sequence length="115" mass="12327">MLQGRIPCFVCGFGNRYPATEQKPARQGQPVRFQVPEHPSPAAVKTAGAECRATALPLRRRSFPCLPRAMERASPPAPPAGTGAPAVQAPWLAATAAASRRCTIFPSLRGYRSFP</sequence>